<comment type="caution">
    <text evidence="3">The sequence shown here is derived from an EMBL/GenBank/DDBJ whole genome shotgun (WGS) entry which is preliminary data.</text>
</comment>
<proteinExistence type="predicted"/>
<feature type="transmembrane region" description="Helical" evidence="1">
    <location>
        <begin position="126"/>
        <end position="149"/>
    </location>
</feature>
<keyword evidence="3" id="KW-0808">Transferase</keyword>
<keyword evidence="4" id="KW-1185">Reference proteome</keyword>
<reference evidence="3 4" key="1">
    <citation type="submission" date="2020-07" db="EMBL/GenBank/DDBJ databases">
        <title>Sequencing the genomes of 1000 actinobacteria strains.</title>
        <authorList>
            <person name="Klenk H.-P."/>
        </authorList>
    </citation>
    <scope>NUCLEOTIDE SEQUENCE [LARGE SCALE GENOMIC DNA]</scope>
    <source>
        <strain evidence="3 4">CXB654</strain>
    </source>
</reference>
<feature type="transmembrane region" description="Helical" evidence="1">
    <location>
        <begin position="185"/>
        <end position="207"/>
    </location>
</feature>
<keyword evidence="1" id="KW-0812">Transmembrane</keyword>
<dbReference type="GO" id="GO:0016747">
    <property type="term" value="F:acyltransferase activity, transferring groups other than amino-acyl groups"/>
    <property type="evidence" value="ECO:0007669"/>
    <property type="project" value="InterPro"/>
</dbReference>
<feature type="transmembrane region" description="Helical" evidence="1">
    <location>
        <begin position="56"/>
        <end position="78"/>
    </location>
</feature>
<dbReference type="Proteomes" id="UP000589036">
    <property type="component" value="Unassembled WGS sequence"/>
</dbReference>
<evidence type="ECO:0000259" key="2">
    <source>
        <dbReference type="Pfam" id="PF01757"/>
    </source>
</evidence>
<accession>A0A852TRB1</accession>
<feature type="transmembrane region" description="Helical" evidence="1">
    <location>
        <begin position="338"/>
        <end position="356"/>
    </location>
</feature>
<protein>
    <submittedName>
        <fullName evidence="3">Fucose 4-O-acetylase-like acetyltransferase</fullName>
    </submittedName>
</protein>
<dbReference type="EMBL" id="JACCCC010000001">
    <property type="protein sequence ID" value="NYE45372.1"/>
    <property type="molecule type" value="Genomic_DNA"/>
</dbReference>
<dbReference type="AlphaFoldDB" id="A0A852TRB1"/>
<feature type="transmembrane region" description="Helical" evidence="1">
    <location>
        <begin position="15"/>
        <end position="36"/>
    </location>
</feature>
<dbReference type="InterPro" id="IPR002656">
    <property type="entry name" value="Acyl_transf_3_dom"/>
</dbReference>
<evidence type="ECO:0000313" key="4">
    <source>
        <dbReference type="Proteomes" id="UP000589036"/>
    </source>
</evidence>
<evidence type="ECO:0000256" key="1">
    <source>
        <dbReference type="SAM" id="Phobius"/>
    </source>
</evidence>
<feature type="domain" description="Acyltransferase 3" evidence="2">
    <location>
        <begin position="13"/>
        <end position="355"/>
    </location>
</feature>
<gene>
    <name evidence="3" type="ORF">HDA32_000492</name>
</gene>
<feature type="transmembrane region" description="Helical" evidence="1">
    <location>
        <begin position="291"/>
        <end position="318"/>
    </location>
</feature>
<feature type="transmembrane region" description="Helical" evidence="1">
    <location>
        <begin position="99"/>
        <end position="120"/>
    </location>
</feature>
<feature type="transmembrane region" description="Helical" evidence="1">
    <location>
        <begin position="418"/>
        <end position="436"/>
    </location>
</feature>
<feature type="transmembrane region" description="Helical" evidence="1">
    <location>
        <begin position="389"/>
        <end position="412"/>
    </location>
</feature>
<keyword evidence="1" id="KW-0472">Membrane</keyword>
<organism evidence="3 4">
    <name type="scientific">Spinactinospora alkalitolerans</name>
    <dbReference type="NCBI Taxonomy" id="687207"/>
    <lineage>
        <taxon>Bacteria</taxon>
        <taxon>Bacillati</taxon>
        <taxon>Actinomycetota</taxon>
        <taxon>Actinomycetes</taxon>
        <taxon>Streptosporangiales</taxon>
        <taxon>Nocardiopsidaceae</taxon>
        <taxon>Spinactinospora</taxon>
    </lineage>
</organism>
<keyword evidence="1" id="KW-1133">Transmembrane helix</keyword>
<feature type="transmembrane region" description="Helical" evidence="1">
    <location>
        <begin position="259"/>
        <end position="279"/>
    </location>
</feature>
<dbReference type="Pfam" id="PF01757">
    <property type="entry name" value="Acyl_transf_3"/>
    <property type="match status" value="1"/>
</dbReference>
<name>A0A852TRB1_9ACTN</name>
<sequence>MAARTPETRNRHVDLLRAFAISAVVIGHWLAIVVVHDDGGVHGGNALATLPWSRPLTWLFQVMPVFFLVGGYANGASLRSHRGRGGDAASWLLGRTDRLLRPTTAFLVLLAASAVLARVFGVEPELIGMATWAASIPLWFLAAYLAVVFLSPLTHALHRRAGLAVPVALAAVVGASDAARMSLDVPVIGAANHLLVWLAVHQLGFAWRDGRLRTDFRSTGPMVVVGLGVLTALTVFGPYPISMVGVPGAEFQNTAPPTLALLALALTQTGIALSLDRAGNRWLRRMRPWTVVVGMNAVVLTVFLWHMAAAVVAAAALYPTGIFPQPPVGSAAWILWRLPWLACSALVLTVFVAVLGRIEQRTGPSGTGHGIDADSGNVKTRLRAWAWRALTVGGSASVLGGFIGIALAGQGYHGPGGLPTGALAAYLLGAAVLRITRRRMRGRR</sequence>
<feature type="transmembrane region" description="Helical" evidence="1">
    <location>
        <begin position="219"/>
        <end position="239"/>
    </location>
</feature>
<evidence type="ECO:0000313" key="3">
    <source>
        <dbReference type="EMBL" id="NYE45372.1"/>
    </source>
</evidence>
<dbReference type="RefSeq" id="WP_246334209.1">
    <property type="nucleotide sequence ID" value="NZ_BAAAYY010000007.1"/>
</dbReference>
<feature type="transmembrane region" description="Helical" evidence="1">
    <location>
        <begin position="161"/>
        <end position="179"/>
    </location>
</feature>